<evidence type="ECO:0000313" key="2">
    <source>
        <dbReference type="Proteomes" id="UP000033995"/>
    </source>
</evidence>
<reference evidence="1 2" key="1">
    <citation type="journal article" date="2015" name="Nature">
        <title>rRNA introns, odd ribosomes, and small enigmatic genomes across a large radiation of phyla.</title>
        <authorList>
            <person name="Brown C.T."/>
            <person name="Hug L.A."/>
            <person name="Thomas B.C."/>
            <person name="Sharon I."/>
            <person name="Castelle C.J."/>
            <person name="Singh A."/>
            <person name="Wilkins M.J."/>
            <person name="Williams K.H."/>
            <person name="Banfield J.F."/>
        </authorList>
    </citation>
    <scope>NUCLEOTIDE SEQUENCE [LARGE SCALE GENOMIC DNA]</scope>
</reference>
<name>A0A0F9ZT66_9BACT</name>
<dbReference type="AlphaFoldDB" id="A0A0F9ZT66"/>
<protein>
    <submittedName>
        <fullName evidence="1">Uncharacterized protein</fullName>
    </submittedName>
</protein>
<evidence type="ECO:0000313" key="1">
    <source>
        <dbReference type="EMBL" id="KKP47464.1"/>
    </source>
</evidence>
<sequence length="148" mass="17542">MLPISLNIVSKIKIGTKTFYSKNGYHISLLCLEEFSESDQKKVLNFAQKYPVKLKKISKIYRLVTQENQQSIIVRVHLYELKRLIFAFNKHFGYNFTYPPTHITLFTLKDQYGIAVNSTEEYRRLTRQIIQKDCQRLAKSFKLIRFAI</sequence>
<accession>A0A0F9ZT66</accession>
<dbReference type="Proteomes" id="UP000033995">
    <property type="component" value="Unassembled WGS sequence"/>
</dbReference>
<comment type="caution">
    <text evidence="1">The sequence shown here is derived from an EMBL/GenBank/DDBJ whole genome shotgun (WGS) entry which is preliminary data.</text>
</comment>
<organism evidence="1 2">
    <name type="scientific">Candidatus Woesebacteria bacterium GW2011_GWA2_33_28</name>
    <dbReference type="NCBI Taxonomy" id="1618561"/>
    <lineage>
        <taxon>Bacteria</taxon>
        <taxon>Candidatus Woeseibacteriota</taxon>
    </lineage>
</organism>
<gene>
    <name evidence="1" type="ORF">UR38_C0004G0007</name>
</gene>
<dbReference type="EMBL" id="LBOZ01000004">
    <property type="protein sequence ID" value="KKP47464.1"/>
    <property type="molecule type" value="Genomic_DNA"/>
</dbReference>
<proteinExistence type="predicted"/>